<dbReference type="InterPro" id="IPR012337">
    <property type="entry name" value="RNaseH-like_sf"/>
</dbReference>
<dbReference type="EMBL" id="GL883008">
    <property type="protein sequence ID" value="EGG23142.1"/>
    <property type="molecule type" value="Genomic_DNA"/>
</dbReference>
<evidence type="ECO:0000313" key="2">
    <source>
        <dbReference type="Proteomes" id="UP000007797"/>
    </source>
</evidence>
<dbReference type="GeneID" id="14875436"/>
<keyword evidence="2" id="KW-1185">Reference proteome</keyword>
<dbReference type="SUPFAM" id="SSF53098">
    <property type="entry name" value="Ribonuclease H-like"/>
    <property type="match status" value="1"/>
</dbReference>
<evidence type="ECO:0008006" key="3">
    <source>
        <dbReference type="Google" id="ProtNLM"/>
    </source>
</evidence>
<dbReference type="AlphaFoldDB" id="F4PNT9"/>
<evidence type="ECO:0000313" key="1">
    <source>
        <dbReference type="EMBL" id="EGG23142.1"/>
    </source>
</evidence>
<reference evidence="2" key="1">
    <citation type="journal article" date="2011" name="Genome Res.">
        <title>Phylogeny-wide analysis of social amoeba genomes highlights ancient origins for complex intercellular communication.</title>
        <authorList>
            <person name="Heidel A.J."/>
            <person name="Lawal H.M."/>
            <person name="Felder M."/>
            <person name="Schilde C."/>
            <person name="Helps N.R."/>
            <person name="Tunggal B."/>
            <person name="Rivero F."/>
            <person name="John U."/>
            <person name="Schleicher M."/>
            <person name="Eichinger L."/>
            <person name="Platzer M."/>
            <person name="Noegel A.A."/>
            <person name="Schaap P."/>
            <person name="Gloeckner G."/>
        </authorList>
    </citation>
    <scope>NUCLEOTIDE SEQUENCE [LARGE SCALE GENOMIC DNA]</scope>
    <source>
        <strain evidence="2">SH3</strain>
    </source>
</reference>
<name>F4PNT9_CACFS</name>
<accession>F4PNT9</accession>
<dbReference type="Gene3D" id="3.30.420.10">
    <property type="entry name" value="Ribonuclease H-like superfamily/Ribonuclease H"/>
    <property type="match status" value="1"/>
</dbReference>
<dbReference type="InterPro" id="IPR036397">
    <property type="entry name" value="RNaseH_sf"/>
</dbReference>
<proteinExistence type="predicted"/>
<protein>
    <recommendedName>
        <fullName evidence="3">Integrase catalytic domain-containing protein</fullName>
    </recommendedName>
</protein>
<dbReference type="Proteomes" id="UP000007797">
    <property type="component" value="Unassembled WGS sequence"/>
</dbReference>
<gene>
    <name evidence="1" type="ORF">DFA_05272</name>
</gene>
<organism evidence="1 2">
    <name type="scientific">Cavenderia fasciculata</name>
    <name type="common">Slime mold</name>
    <name type="synonym">Dictyostelium fasciculatum</name>
    <dbReference type="NCBI Taxonomy" id="261658"/>
    <lineage>
        <taxon>Eukaryota</taxon>
        <taxon>Amoebozoa</taxon>
        <taxon>Evosea</taxon>
        <taxon>Eumycetozoa</taxon>
        <taxon>Dictyostelia</taxon>
        <taxon>Acytosteliales</taxon>
        <taxon>Cavenderiaceae</taxon>
        <taxon>Cavenderia</taxon>
    </lineage>
</organism>
<dbReference type="KEGG" id="dfa:DFA_05272"/>
<dbReference type="RefSeq" id="XP_004360993.1">
    <property type="nucleotide sequence ID" value="XM_004360936.1"/>
</dbReference>
<dbReference type="GO" id="GO:0003676">
    <property type="term" value="F:nucleic acid binding"/>
    <property type="evidence" value="ECO:0007669"/>
    <property type="project" value="InterPro"/>
</dbReference>
<dbReference type="OrthoDB" id="417598at2759"/>
<sequence>MSFCYFKQQADLLFLPDDNGFKYALVVVDLASRLTEPFQNKTAKEVRDEFIKIYKRGVLKQPNIIQMDPGTEFKGATKQYFEQNDDSL</sequence>